<reference evidence="1 2" key="1">
    <citation type="journal article" date="2019" name="Emerg. Microbes Infect.">
        <title>Comprehensive subspecies identification of 175 nontuberculous mycobacteria species based on 7547 genomic profiles.</title>
        <authorList>
            <person name="Matsumoto Y."/>
            <person name="Kinjo T."/>
            <person name="Motooka D."/>
            <person name="Nabeya D."/>
            <person name="Jung N."/>
            <person name="Uechi K."/>
            <person name="Horii T."/>
            <person name="Iida T."/>
            <person name="Fujita J."/>
            <person name="Nakamura S."/>
        </authorList>
    </citation>
    <scope>NUCLEOTIDE SEQUENCE [LARGE SCALE GENOMIC DNA]</scope>
    <source>
        <strain evidence="1 2">JCM 17322</strain>
    </source>
</reference>
<sequence>MRLTFSSANGVNDETVAVGAGMEAAAAIAGAARLTPLDTAGAGMEAAADIAGGVIVPLVERAGAGMVAVAAIAGAGTMTSTVGAGIVATACIPEPPS</sequence>
<evidence type="ECO:0000313" key="2">
    <source>
        <dbReference type="Proteomes" id="UP000465361"/>
    </source>
</evidence>
<dbReference type="AlphaFoldDB" id="A0A7I9XXW0"/>
<accession>A0A7I9XXW0</accession>
<dbReference type="EMBL" id="BLKW01000002">
    <property type="protein sequence ID" value="GFG74639.1"/>
    <property type="molecule type" value="Genomic_DNA"/>
</dbReference>
<dbReference type="Proteomes" id="UP000465361">
    <property type="component" value="Unassembled WGS sequence"/>
</dbReference>
<proteinExistence type="predicted"/>
<organism evidence="1 2">
    <name type="scientific">Mycobacterium botniense</name>
    <dbReference type="NCBI Taxonomy" id="84962"/>
    <lineage>
        <taxon>Bacteria</taxon>
        <taxon>Bacillati</taxon>
        <taxon>Actinomycetota</taxon>
        <taxon>Actinomycetes</taxon>
        <taxon>Mycobacteriales</taxon>
        <taxon>Mycobacteriaceae</taxon>
        <taxon>Mycobacterium</taxon>
    </lineage>
</organism>
<gene>
    <name evidence="1" type="ORF">MBOT_20040</name>
</gene>
<comment type="caution">
    <text evidence="1">The sequence shown here is derived from an EMBL/GenBank/DDBJ whole genome shotgun (WGS) entry which is preliminary data.</text>
</comment>
<keyword evidence="2" id="KW-1185">Reference proteome</keyword>
<dbReference type="RefSeq" id="WP_163756439.1">
    <property type="nucleotide sequence ID" value="NZ_BLKW01000002.1"/>
</dbReference>
<protein>
    <submittedName>
        <fullName evidence="1">Uncharacterized protein</fullName>
    </submittedName>
</protein>
<evidence type="ECO:0000313" key="1">
    <source>
        <dbReference type="EMBL" id="GFG74639.1"/>
    </source>
</evidence>
<name>A0A7I9XXW0_9MYCO</name>